<dbReference type="EMBL" id="KZ269995">
    <property type="protein sequence ID" value="OZC09310.1"/>
    <property type="molecule type" value="Genomic_DNA"/>
</dbReference>
<accession>A0A238BX66</accession>
<evidence type="ECO:0000313" key="2">
    <source>
        <dbReference type="Proteomes" id="UP000242913"/>
    </source>
</evidence>
<reference evidence="1 2" key="1">
    <citation type="submission" date="2015-12" db="EMBL/GenBank/DDBJ databases">
        <title>Draft genome of the nematode, Onchocerca flexuosa.</title>
        <authorList>
            <person name="Mitreva M."/>
        </authorList>
    </citation>
    <scope>NUCLEOTIDE SEQUENCE [LARGE SCALE GENOMIC DNA]</scope>
    <source>
        <strain evidence="1">Red Deer</strain>
    </source>
</reference>
<organism evidence="1 2">
    <name type="scientific">Onchocerca flexuosa</name>
    <dbReference type="NCBI Taxonomy" id="387005"/>
    <lineage>
        <taxon>Eukaryota</taxon>
        <taxon>Metazoa</taxon>
        <taxon>Ecdysozoa</taxon>
        <taxon>Nematoda</taxon>
        <taxon>Chromadorea</taxon>
        <taxon>Rhabditida</taxon>
        <taxon>Spirurina</taxon>
        <taxon>Spiruromorpha</taxon>
        <taxon>Filarioidea</taxon>
        <taxon>Onchocercidae</taxon>
        <taxon>Onchocerca</taxon>
    </lineage>
</organism>
<evidence type="ECO:0000313" key="1">
    <source>
        <dbReference type="EMBL" id="OZC09310.1"/>
    </source>
</evidence>
<protein>
    <submittedName>
        <fullName evidence="1">Uncharacterized protein</fullName>
    </submittedName>
</protein>
<name>A0A238BX66_9BILA</name>
<sequence length="74" mass="8623">MHVNEIQQHYYFIMAGTSRRIDINRRLFSGQAALNNFAFIAHKSFCITRFGWVCLYCISTENIKSLARKSCNCL</sequence>
<dbReference type="AlphaFoldDB" id="A0A238BX66"/>
<keyword evidence="2" id="KW-1185">Reference proteome</keyword>
<proteinExistence type="predicted"/>
<dbReference type="Proteomes" id="UP000242913">
    <property type="component" value="Unassembled WGS sequence"/>
</dbReference>
<gene>
    <name evidence="1" type="ORF">X798_03651</name>
</gene>